<reference evidence="1 2" key="1">
    <citation type="submission" date="2020-07" db="EMBL/GenBank/DDBJ databases">
        <title>Sequencing the genomes of 1000 actinobacteria strains.</title>
        <authorList>
            <person name="Klenk H.-P."/>
        </authorList>
    </citation>
    <scope>NUCLEOTIDE SEQUENCE [LARGE SCALE GENOMIC DNA]</scope>
    <source>
        <strain evidence="1 2">DSM 103833</strain>
    </source>
</reference>
<comment type="caution">
    <text evidence="1">The sequence shown here is derived from an EMBL/GenBank/DDBJ whole genome shotgun (WGS) entry which is preliminary data.</text>
</comment>
<dbReference type="Pfam" id="PF13563">
    <property type="entry name" value="2_5_RNA_ligase2"/>
    <property type="match status" value="1"/>
</dbReference>
<evidence type="ECO:0000313" key="1">
    <source>
        <dbReference type="EMBL" id="NYI99614.1"/>
    </source>
</evidence>
<gene>
    <name evidence="1" type="ORF">HNR19_000313</name>
</gene>
<protein>
    <recommendedName>
        <fullName evidence="3">2'-5' RNA ligase family protein</fullName>
    </recommendedName>
</protein>
<dbReference type="RefSeq" id="WP_218910106.1">
    <property type="nucleotide sequence ID" value="NZ_JACCFP010000001.1"/>
</dbReference>
<name>A0A853BWY2_9ACTN</name>
<dbReference type="Proteomes" id="UP000530424">
    <property type="component" value="Unassembled WGS sequence"/>
</dbReference>
<accession>A0A853BWY2</accession>
<dbReference type="Gene3D" id="3.90.1140.10">
    <property type="entry name" value="Cyclic phosphodiesterase"/>
    <property type="match status" value="1"/>
</dbReference>
<evidence type="ECO:0008006" key="3">
    <source>
        <dbReference type="Google" id="ProtNLM"/>
    </source>
</evidence>
<keyword evidence="2" id="KW-1185">Reference proteome</keyword>
<evidence type="ECO:0000313" key="2">
    <source>
        <dbReference type="Proteomes" id="UP000530424"/>
    </source>
</evidence>
<proteinExistence type="predicted"/>
<dbReference type="EMBL" id="JACCFP010000001">
    <property type="protein sequence ID" value="NYI99614.1"/>
    <property type="molecule type" value="Genomic_DNA"/>
</dbReference>
<dbReference type="AlphaFoldDB" id="A0A853BWY2"/>
<sequence length="115" mass="12529">MSVNPRGGHNVIAVPVPPLDPFVRSRWEHYDPHLVSDDPAFTHAHVTLLSPWIDEPTPDDLAQIAEAASSLAPFDYDLSKVHVTPSGIVHLLPEPAAPFSRLTALLRAAFPQCVP</sequence>
<organism evidence="1 2">
    <name type="scientific">Nocardioides thalensis</name>
    <dbReference type="NCBI Taxonomy" id="1914755"/>
    <lineage>
        <taxon>Bacteria</taxon>
        <taxon>Bacillati</taxon>
        <taxon>Actinomycetota</taxon>
        <taxon>Actinomycetes</taxon>
        <taxon>Propionibacteriales</taxon>
        <taxon>Nocardioidaceae</taxon>
        <taxon>Nocardioides</taxon>
    </lineage>
</organism>